<dbReference type="InterPro" id="IPR007332">
    <property type="entry name" value="DUF411"/>
</dbReference>
<organism evidence="1">
    <name type="scientific">hydrothermal vent metagenome</name>
    <dbReference type="NCBI Taxonomy" id="652676"/>
    <lineage>
        <taxon>unclassified sequences</taxon>
        <taxon>metagenomes</taxon>
        <taxon>ecological metagenomes</taxon>
    </lineage>
</organism>
<name>A0A3B0RRJ2_9ZZZZ</name>
<proteinExistence type="predicted"/>
<gene>
    <name evidence="1" type="ORF">MNBD_ACTINO02-2210</name>
</gene>
<dbReference type="EMBL" id="UOEK01000090">
    <property type="protein sequence ID" value="VAV96040.1"/>
    <property type="molecule type" value="Genomic_DNA"/>
</dbReference>
<protein>
    <submittedName>
        <fullName evidence="1">CopG protein</fullName>
    </submittedName>
</protein>
<dbReference type="Pfam" id="PF04214">
    <property type="entry name" value="DUF411"/>
    <property type="match status" value="1"/>
</dbReference>
<dbReference type="AlphaFoldDB" id="A0A3B0RRJ2"/>
<reference evidence="1" key="1">
    <citation type="submission" date="2018-06" db="EMBL/GenBank/DDBJ databases">
        <authorList>
            <person name="Zhirakovskaya E."/>
        </authorList>
    </citation>
    <scope>NUCLEOTIDE SEQUENCE</scope>
</reference>
<accession>A0A3B0RRJ2</accession>
<sequence>MVDGYVIEGHVPAEAIIRLLADRPDVVGLALPGMPADSPGMGGNHDSWMAQPVMLIQSDGQLVPFDF</sequence>
<evidence type="ECO:0000313" key="1">
    <source>
        <dbReference type="EMBL" id="VAV96040.1"/>
    </source>
</evidence>